<gene>
    <name evidence="2" type="ORF">WISP_18852</name>
</gene>
<protein>
    <submittedName>
        <fullName evidence="2">Uncharacterized protein</fullName>
    </submittedName>
</protein>
<evidence type="ECO:0000313" key="3">
    <source>
        <dbReference type="Proteomes" id="UP001145742"/>
    </source>
</evidence>
<dbReference type="EMBL" id="WHWB01032315">
    <property type="protein sequence ID" value="KAJ7426118.1"/>
    <property type="molecule type" value="Genomic_DNA"/>
</dbReference>
<evidence type="ECO:0000313" key="2">
    <source>
        <dbReference type="EMBL" id="KAJ7426118.1"/>
    </source>
</evidence>
<reference evidence="2" key="1">
    <citation type="submission" date="2019-10" db="EMBL/GenBank/DDBJ databases">
        <authorList>
            <person name="Soares A.E.R."/>
            <person name="Aleixo A."/>
            <person name="Schneider P."/>
            <person name="Miyaki C.Y."/>
            <person name="Schneider M.P."/>
            <person name="Mello C."/>
            <person name="Vasconcelos A.T.R."/>
        </authorList>
    </citation>
    <scope>NUCLEOTIDE SEQUENCE</scope>
    <source>
        <tissue evidence="2">Muscle</tissue>
    </source>
</reference>
<evidence type="ECO:0000256" key="1">
    <source>
        <dbReference type="SAM" id="MobiDB-lite"/>
    </source>
</evidence>
<dbReference type="Proteomes" id="UP001145742">
    <property type="component" value="Unassembled WGS sequence"/>
</dbReference>
<keyword evidence="3" id="KW-1185">Reference proteome</keyword>
<feature type="region of interest" description="Disordered" evidence="1">
    <location>
        <begin position="1"/>
        <end position="25"/>
    </location>
</feature>
<organism evidence="2 3">
    <name type="scientific">Willisornis vidua</name>
    <name type="common">Xingu scale-backed antbird</name>
    <dbReference type="NCBI Taxonomy" id="1566151"/>
    <lineage>
        <taxon>Eukaryota</taxon>
        <taxon>Metazoa</taxon>
        <taxon>Chordata</taxon>
        <taxon>Craniata</taxon>
        <taxon>Vertebrata</taxon>
        <taxon>Euteleostomi</taxon>
        <taxon>Archelosauria</taxon>
        <taxon>Archosauria</taxon>
        <taxon>Dinosauria</taxon>
        <taxon>Saurischia</taxon>
        <taxon>Theropoda</taxon>
        <taxon>Coelurosauria</taxon>
        <taxon>Aves</taxon>
        <taxon>Neognathae</taxon>
        <taxon>Neoaves</taxon>
        <taxon>Telluraves</taxon>
        <taxon>Australaves</taxon>
        <taxon>Passeriformes</taxon>
        <taxon>Thamnophilidae</taxon>
        <taxon>Willisornis</taxon>
    </lineage>
</organism>
<comment type="caution">
    <text evidence="2">The sequence shown here is derived from an EMBL/GenBank/DDBJ whole genome shotgun (WGS) entry which is preliminary data.</text>
</comment>
<proteinExistence type="predicted"/>
<name>A0ABQ9DNY7_9PASS</name>
<sequence length="104" mass="11283">MLRRDENSLSNKEGTAQRNDKLSGAPVYAMNNKVTGCCQQTSIQNSPPERNRAVPVGDVVISQLNMSEQCTQVAKKANGILARIGNSVAIRARAVIESREGQQN</sequence>
<feature type="compositionally biased region" description="Polar residues" evidence="1">
    <location>
        <begin position="8"/>
        <end position="17"/>
    </location>
</feature>
<accession>A0ABQ9DNY7</accession>